<reference evidence="5" key="1">
    <citation type="journal article" date="2019" name="Int. J. Syst. Evol. Microbiol.">
        <title>The Global Catalogue of Microorganisms (GCM) 10K type strain sequencing project: providing services to taxonomists for standard genome sequencing and annotation.</title>
        <authorList>
            <consortium name="The Broad Institute Genomics Platform"/>
            <consortium name="The Broad Institute Genome Sequencing Center for Infectious Disease"/>
            <person name="Wu L."/>
            <person name="Ma J."/>
        </authorList>
    </citation>
    <scope>NUCLEOTIDE SEQUENCE [LARGE SCALE GENOMIC DNA]</scope>
    <source>
        <strain evidence="5">JCM 7356</strain>
    </source>
</reference>
<evidence type="ECO:0000256" key="1">
    <source>
        <dbReference type="ARBA" id="ARBA00022729"/>
    </source>
</evidence>
<keyword evidence="1 3" id="KW-0732">Signal</keyword>
<feature type="region of interest" description="Disordered" evidence="2">
    <location>
        <begin position="106"/>
        <end position="137"/>
    </location>
</feature>
<dbReference type="EMBL" id="BAAATR010000023">
    <property type="protein sequence ID" value="GAA2258411.1"/>
    <property type="molecule type" value="Genomic_DNA"/>
</dbReference>
<dbReference type="PANTHER" id="PTHR15462:SF19">
    <property type="entry name" value="PEPTIDASE S1 DOMAIN-CONTAINING PROTEIN"/>
    <property type="match status" value="1"/>
</dbReference>
<dbReference type="Proteomes" id="UP001500305">
    <property type="component" value="Unassembled WGS sequence"/>
</dbReference>
<dbReference type="Gene3D" id="2.40.10.10">
    <property type="entry name" value="Trypsin-like serine proteases"/>
    <property type="match status" value="2"/>
</dbReference>
<feature type="chain" id="PRO_5046767112" description="V8-like Glu-specific endopeptidase" evidence="3">
    <location>
        <begin position="32"/>
        <end position="387"/>
    </location>
</feature>
<feature type="region of interest" description="Disordered" evidence="2">
    <location>
        <begin position="32"/>
        <end position="53"/>
    </location>
</feature>
<sequence length="387" mass="40924">MNTTSTHSTSPRRRAGLTAAVATVLVLTASACGPDKKDSSSQAVASPSVTATATASKGGIDLSKVLQNIKNWSADDWTKWAEQHGFKPEVIKGFWDQAKMQAAKGMENQEAGVQSSRTASDNDPAPAPIQAKPQPHPYSTNTAVLGKIYMQVDDQEAAVCSGTVVSDPAHPGKSNLVWTAAHCLHGGKGKDWFKKISFMPSFNRSGAASNGKTGSQQQVVPYGVWDADYAVVSPQWTEEGGERGGPVSQYDFGVIRVHNEEGGGKSLEETVGGSIPVWFNAPRNQVSTVSSYGYPQAAPFDGRELEHCDSSVPPARLSFDASRPTMYNIGCTMTGGASGGGWFVVKDGKPALISNNSIGPRPAAWMAGPSLGDEAKSVFDFISKRQG</sequence>
<dbReference type="InterPro" id="IPR050966">
    <property type="entry name" value="Glutamyl_endopeptidase"/>
</dbReference>
<accession>A0ABP5RDC8</accession>
<evidence type="ECO:0000313" key="5">
    <source>
        <dbReference type="Proteomes" id="UP001500305"/>
    </source>
</evidence>
<dbReference type="InterPro" id="IPR043504">
    <property type="entry name" value="Peptidase_S1_PA_chymotrypsin"/>
</dbReference>
<comment type="caution">
    <text evidence="4">The sequence shown here is derived from an EMBL/GenBank/DDBJ whole genome shotgun (WGS) entry which is preliminary data.</text>
</comment>
<name>A0ABP5RDC8_9ACTN</name>
<proteinExistence type="predicted"/>
<dbReference type="SUPFAM" id="SSF50494">
    <property type="entry name" value="Trypsin-like serine proteases"/>
    <property type="match status" value="1"/>
</dbReference>
<protein>
    <recommendedName>
        <fullName evidence="6">V8-like Glu-specific endopeptidase</fullName>
    </recommendedName>
</protein>
<feature type="signal peptide" evidence="3">
    <location>
        <begin position="1"/>
        <end position="31"/>
    </location>
</feature>
<keyword evidence="5" id="KW-1185">Reference proteome</keyword>
<gene>
    <name evidence="4" type="ORF">GCM10010430_47910</name>
</gene>
<evidence type="ECO:0000256" key="2">
    <source>
        <dbReference type="SAM" id="MobiDB-lite"/>
    </source>
</evidence>
<dbReference type="RefSeq" id="WP_344638552.1">
    <property type="nucleotide sequence ID" value="NZ_BAAATR010000023.1"/>
</dbReference>
<evidence type="ECO:0000256" key="3">
    <source>
        <dbReference type="SAM" id="SignalP"/>
    </source>
</evidence>
<evidence type="ECO:0000313" key="4">
    <source>
        <dbReference type="EMBL" id="GAA2258411.1"/>
    </source>
</evidence>
<feature type="compositionally biased region" description="Low complexity" evidence="2">
    <location>
        <begin position="40"/>
        <end position="53"/>
    </location>
</feature>
<evidence type="ECO:0008006" key="6">
    <source>
        <dbReference type="Google" id="ProtNLM"/>
    </source>
</evidence>
<dbReference type="PANTHER" id="PTHR15462">
    <property type="entry name" value="SERINE PROTEASE"/>
    <property type="match status" value="1"/>
</dbReference>
<feature type="compositionally biased region" description="Polar residues" evidence="2">
    <location>
        <begin position="111"/>
        <end position="121"/>
    </location>
</feature>
<dbReference type="InterPro" id="IPR009003">
    <property type="entry name" value="Peptidase_S1_PA"/>
</dbReference>
<organism evidence="4 5">
    <name type="scientific">Kitasatospora cystarginea</name>
    <dbReference type="NCBI Taxonomy" id="58350"/>
    <lineage>
        <taxon>Bacteria</taxon>
        <taxon>Bacillati</taxon>
        <taxon>Actinomycetota</taxon>
        <taxon>Actinomycetes</taxon>
        <taxon>Kitasatosporales</taxon>
        <taxon>Streptomycetaceae</taxon>
        <taxon>Kitasatospora</taxon>
    </lineage>
</organism>